<evidence type="ECO:0000313" key="1">
    <source>
        <dbReference type="EMBL" id="KAG9465864.1"/>
    </source>
</evidence>
<reference evidence="1" key="1">
    <citation type="thesis" date="2020" institute="ProQuest LLC" country="789 East Eisenhower Parkway, Ann Arbor, MI, USA">
        <title>Comparative Genomics and Chromosome Evolution.</title>
        <authorList>
            <person name="Mudd A.B."/>
        </authorList>
    </citation>
    <scope>NUCLEOTIDE SEQUENCE</scope>
    <source>
        <strain evidence="1">HN-11 Male</strain>
        <tissue evidence="1">Kidney and liver</tissue>
    </source>
</reference>
<comment type="caution">
    <text evidence="1">The sequence shown here is derived from an EMBL/GenBank/DDBJ whole genome shotgun (WGS) entry which is preliminary data.</text>
</comment>
<dbReference type="EMBL" id="WNTK01002612">
    <property type="protein sequence ID" value="KAG9465864.1"/>
    <property type="molecule type" value="Genomic_DNA"/>
</dbReference>
<evidence type="ECO:0000313" key="2">
    <source>
        <dbReference type="Proteomes" id="UP000770717"/>
    </source>
</evidence>
<dbReference type="Proteomes" id="UP000770717">
    <property type="component" value="Unassembled WGS sequence"/>
</dbReference>
<proteinExistence type="predicted"/>
<gene>
    <name evidence="1" type="ORF">GDO78_017618</name>
</gene>
<accession>A0A8J6E9Y0</accession>
<dbReference type="OrthoDB" id="204980at2759"/>
<name>A0A8J6E9Y0_ELECQ</name>
<keyword evidence="2" id="KW-1185">Reference proteome</keyword>
<sequence>MESMPLLKPCRAQQSARFWVSVRRGLLIFFWMMFAALTSLAVVFLVRAYEPPPPSVWHQRRVICRNTAPAPQSDVARRIQAASALGCGGLILAQEEVNSLNLRRLVTEGKQYGVSIILEVPILEDYDCHQLQRLKDAARSWLADGASGFYLLGGGKATVIMVMSGDTDGLQLRQFLAITLPGTIILSLNQSQPLPSWLSFLLILRFQTPDLYTGWLQIISDGSSYRALSHWGCSTLLVIIGCYDQSQNVSLRLPHFSASARLLLSTKQQRSPGQVLQDSVQLLPGEAQLLRLTPD</sequence>
<dbReference type="AlphaFoldDB" id="A0A8J6E9Y0"/>
<organism evidence="1 2">
    <name type="scientific">Eleutherodactylus coqui</name>
    <name type="common">Puerto Rican coqui</name>
    <dbReference type="NCBI Taxonomy" id="57060"/>
    <lineage>
        <taxon>Eukaryota</taxon>
        <taxon>Metazoa</taxon>
        <taxon>Chordata</taxon>
        <taxon>Craniata</taxon>
        <taxon>Vertebrata</taxon>
        <taxon>Euteleostomi</taxon>
        <taxon>Amphibia</taxon>
        <taxon>Batrachia</taxon>
        <taxon>Anura</taxon>
        <taxon>Neobatrachia</taxon>
        <taxon>Hyloidea</taxon>
        <taxon>Eleutherodactylidae</taxon>
        <taxon>Eleutherodactylinae</taxon>
        <taxon>Eleutherodactylus</taxon>
        <taxon>Eleutherodactylus</taxon>
    </lineage>
</organism>
<protein>
    <submittedName>
        <fullName evidence="1">Uncharacterized protein</fullName>
    </submittedName>
</protein>